<evidence type="ECO:0000313" key="2">
    <source>
        <dbReference type="EMBL" id="MFC5297637.1"/>
    </source>
</evidence>
<keyword evidence="1" id="KW-1133">Transmembrane helix</keyword>
<evidence type="ECO:0000313" key="3">
    <source>
        <dbReference type="Proteomes" id="UP001595937"/>
    </source>
</evidence>
<keyword evidence="1" id="KW-0812">Transmembrane</keyword>
<dbReference type="GeneID" id="303295837"/>
<evidence type="ECO:0000256" key="1">
    <source>
        <dbReference type="SAM" id="Phobius"/>
    </source>
</evidence>
<sequence length="181" mass="19517">MSTPTKNVAAWTSTLAQGEPVTFRFSRVRGALLALLCVFLILVGLVLGLAASGVLMLLGWLVVLGCLVLMVVHLRRAISPAVGLTVAPTGLTMTTARAGEIPWSEILQVETITQDSNRQIELGVTNAEAQRQYDAGLVTVFDREKTDGRMQKALWLPAGLAASKPALTSWIDEELTARSRF</sequence>
<dbReference type="Proteomes" id="UP001595937">
    <property type="component" value="Unassembled WGS sequence"/>
</dbReference>
<dbReference type="InterPro" id="IPR048136">
    <property type="entry name" value="STM3941-like"/>
</dbReference>
<keyword evidence="1" id="KW-0472">Membrane</keyword>
<dbReference type="RefSeq" id="WP_193118883.1">
    <property type="nucleotide sequence ID" value="NZ_BAAAIR010000006.1"/>
</dbReference>
<dbReference type="NCBIfam" id="NF041635">
    <property type="entry name" value="STM3941_fam"/>
    <property type="match status" value="1"/>
</dbReference>
<keyword evidence="3" id="KW-1185">Reference proteome</keyword>
<gene>
    <name evidence="2" type="ORF">ACFPK8_08945</name>
</gene>
<proteinExistence type="predicted"/>
<feature type="transmembrane region" description="Helical" evidence="1">
    <location>
        <begin position="31"/>
        <end position="51"/>
    </location>
</feature>
<accession>A0ABW0FEI0</accession>
<comment type="caution">
    <text evidence="2">The sequence shown here is derived from an EMBL/GenBank/DDBJ whole genome shotgun (WGS) entry which is preliminary data.</text>
</comment>
<protein>
    <submittedName>
        <fullName evidence="2">STM3941 family protein</fullName>
    </submittedName>
</protein>
<name>A0ABW0FEI0_9MICO</name>
<dbReference type="EMBL" id="JBHSLN010000022">
    <property type="protein sequence ID" value="MFC5297637.1"/>
    <property type="molecule type" value="Genomic_DNA"/>
</dbReference>
<organism evidence="2 3">
    <name type="scientific">Brachybacterium tyrofermentans</name>
    <dbReference type="NCBI Taxonomy" id="47848"/>
    <lineage>
        <taxon>Bacteria</taxon>
        <taxon>Bacillati</taxon>
        <taxon>Actinomycetota</taxon>
        <taxon>Actinomycetes</taxon>
        <taxon>Micrococcales</taxon>
        <taxon>Dermabacteraceae</taxon>
        <taxon>Brachybacterium</taxon>
    </lineage>
</organism>
<feature type="transmembrane region" description="Helical" evidence="1">
    <location>
        <begin position="57"/>
        <end position="74"/>
    </location>
</feature>
<reference evidence="3" key="1">
    <citation type="journal article" date="2019" name="Int. J. Syst. Evol. Microbiol.">
        <title>The Global Catalogue of Microorganisms (GCM) 10K type strain sequencing project: providing services to taxonomists for standard genome sequencing and annotation.</title>
        <authorList>
            <consortium name="The Broad Institute Genomics Platform"/>
            <consortium name="The Broad Institute Genome Sequencing Center for Infectious Disease"/>
            <person name="Wu L."/>
            <person name="Ma J."/>
        </authorList>
    </citation>
    <scope>NUCLEOTIDE SEQUENCE [LARGE SCALE GENOMIC DNA]</scope>
    <source>
        <strain evidence="3">CGMCC 1.16455</strain>
    </source>
</reference>